<comment type="similarity">
    <text evidence="2 13">Belongs to the fatty acid desaturase type 1 family.</text>
</comment>
<evidence type="ECO:0000256" key="12">
    <source>
        <dbReference type="ARBA" id="ARBA00023160"/>
    </source>
</evidence>
<dbReference type="EMBL" id="JARGEI010000013">
    <property type="protein sequence ID" value="KAJ8721565.1"/>
    <property type="molecule type" value="Genomic_DNA"/>
</dbReference>
<keyword evidence="3 13" id="KW-0444">Lipid biosynthesis</keyword>
<keyword evidence="16" id="KW-1185">Reference proteome</keyword>
<accession>A0AAD7YPE3</accession>
<comment type="domain">
    <text evidence="13">The histidine box domains are involved in binding the catalytic metal ions.</text>
</comment>
<dbReference type="PRINTS" id="PR00075">
    <property type="entry name" value="FACDDSATRASE"/>
</dbReference>
<dbReference type="GO" id="GO:0004768">
    <property type="term" value="F:stearoyl-CoA 9-desaturase activity"/>
    <property type="evidence" value="ECO:0007669"/>
    <property type="project" value="TreeGrafter"/>
</dbReference>
<dbReference type="PANTHER" id="PTHR11351:SF31">
    <property type="entry name" value="DESATURASE 1, ISOFORM A-RELATED"/>
    <property type="match status" value="1"/>
</dbReference>
<comment type="subcellular location">
    <subcellularLocation>
        <location evidence="1">Membrane</location>
        <topology evidence="1">Multi-pass membrane protein</topology>
    </subcellularLocation>
</comment>
<evidence type="ECO:0000256" key="5">
    <source>
        <dbReference type="ARBA" id="ARBA00022723"/>
    </source>
</evidence>
<keyword evidence="12 13" id="KW-0275">Fatty acid biosynthesis</keyword>
<evidence type="ECO:0000256" key="13">
    <source>
        <dbReference type="RuleBase" id="RU000581"/>
    </source>
</evidence>
<comment type="cofactor">
    <cofactor evidence="13">
        <name>Fe(2+)</name>
        <dbReference type="ChEBI" id="CHEBI:29033"/>
    </cofactor>
</comment>
<dbReference type="Proteomes" id="UP001231518">
    <property type="component" value="Chromosome 12"/>
</dbReference>
<evidence type="ECO:0000256" key="10">
    <source>
        <dbReference type="ARBA" id="ARBA00023098"/>
    </source>
</evidence>
<dbReference type="InterPro" id="IPR001522">
    <property type="entry name" value="FADS-1_CS"/>
</dbReference>
<keyword evidence="8 13" id="KW-0560">Oxidoreductase</keyword>
<dbReference type="GO" id="GO:0005789">
    <property type="term" value="C:endoplasmic reticulum membrane"/>
    <property type="evidence" value="ECO:0007669"/>
    <property type="project" value="TreeGrafter"/>
</dbReference>
<keyword evidence="9" id="KW-0408">Iron</keyword>
<evidence type="ECO:0000256" key="14">
    <source>
        <dbReference type="SAM" id="Phobius"/>
    </source>
</evidence>
<dbReference type="PROSITE" id="PS00476">
    <property type="entry name" value="FATTY_ACID_DESATUR_1"/>
    <property type="match status" value="1"/>
</dbReference>
<evidence type="ECO:0000313" key="16">
    <source>
        <dbReference type="Proteomes" id="UP001231518"/>
    </source>
</evidence>
<evidence type="ECO:0000256" key="6">
    <source>
        <dbReference type="ARBA" id="ARBA00022832"/>
    </source>
</evidence>
<evidence type="ECO:0000256" key="1">
    <source>
        <dbReference type="ARBA" id="ARBA00004141"/>
    </source>
</evidence>
<dbReference type="GO" id="GO:0005506">
    <property type="term" value="F:iron ion binding"/>
    <property type="evidence" value="ECO:0007669"/>
    <property type="project" value="TreeGrafter"/>
</dbReference>
<keyword evidence="6" id="KW-0276">Fatty acid metabolism</keyword>
<keyword evidence="10" id="KW-0443">Lipid metabolism</keyword>
<keyword evidence="7 14" id="KW-1133">Transmembrane helix</keyword>
<evidence type="ECO:0000256" key="11">
    <source>
        <dbReference type="ARBA" id="ARBA00023136"/>
    </source>
</evidence>
<reference evidence="15" key="1">
    <citation type="submission" date="2023-03" db="EMBL/GenBank/DDBJ databases">
        <title>Chromosome-level genomes of two armyworms, Mythimna separata and Mythimna loreyi, provide insights into the biosynthesis and reception of sex pheromones.</title>
        <authorList>
            <person name="Zhao H."/>
        </authorList>
    </citation>
    <scope>NUCLEOTIDE SEQUENCE</scope>
    <source>
        <strain evidence="15">BeijingLab</strain>
        <tissue evidence="15">Pupa</tissue>
    </source>
</reference>
<evidence type="ECO:0000313" key="15">
    <source>
        <dbReference type="EMBL" id="KAJ8721565.1"/>
    </source>
</evidence>
<evidence type="ECO:0000256" key="3">
    <source>
        <dbReference type="ARBA" id="ARBA00022516"/>
    </source>
</evidence>
<organism evidence="15 16">
    <name type="scientific">Mythimna separata</name>
    <name type="common">Oriental armyworm</name>
    <name type="synonym">Pseudaletia separata</name>
    <dbReference type="NCBI Taxonomy" id="271217"/>
    <lineage>
        <taxon>Eukaryota</taxon>
        <taxon>Metazoa</taxon>
        <taxon>Ecdysozoa</taxon>
        <taxon>Arthropoda</taxon>
        <taxon>Hexapoda</taxon>
        <taxon>Insecta</taxon>
        <taxon>Pterygota</taxon>
        <taxon>Neoptera</taxon>
        <taxon>Endopterygota</taxon>
        <taxon>Lepidoptera</taxon>
        <taxon>Glossata</taxon>
        <taxon>Ditrysia</taxon>
        <taxon>Noctuoidea</taxon>
        <taxon>Noctuidae</taxon>
        <taxon>Noctuinae</taxon>
        <taxon>Hadenini</taxon>
        <taxon>Mythimna</taxon>
    </lineage>
</organism>
<proteinExistence type="inferred from homology"/>
<protein>
    <submittedName>
        <fullName evidence="15">Uncharacterized protein</fullName>
    </submittedName>
</protein>
<evidence type="ECO:0000256" key="2">
    <source>
        <dbReference type="ARBA" id="ARBA00009295"/>
    </source>
</evidence>
<sequence>MEDPLLRFQHEHYLPLILIMGFILPAYIPTFWGEELKVAIYICICLRFILSIHVTTSVNSVAHKWGNKPYDKHIKPVESKIISFLTNGEGFHNYHHTFPWDYRTAELGGYPLNLTKLFIDFMAKIGWAYDLKVVPDELIKSRVERTGDGTHPVWGWDDPDLSADDKKLVVTINKTRSTDEVEEN</sequence>
<name>A0AAD7YPE3_MYTSE</name>
<keyword evidence="5" id="KW-0479">Metal-binding</keyword>
<dbReference type="CDD" id="cd03505">
    <property type="entry name" value="Delta9-FADS-like"/>
    <property type="match status" value="1"/>
</dbReference>
<evidence type="ECO:0000256" key="4">
    <source>
        <dbReference type="ARBA" id="ARBA00022692"/>
    </source>
</evidence>
<evidence type="ECO:0000256" key="7">
    <source>
        <dbReference type="ARBA" id="ARBA00022989"/>
    </source>
</evidence>
<keyword evidence="11 14" id="KW-0472">Membrane</keyword>
<feature type="transmembrane region" description="Helical" evidence="14">
    <location>
        <begin position="12"/>
        <end position="32"/>
    </location>
</feature>
<keyword evidence="4 13" id="KW-0812">Transmembrane</keyword>
<dbReference type="GO" id="GO:0006636">
    <property type="term" value="P:unsaturated fatty acid biosynthetic process"/>
    <property type="evidence" value="ECO:0007669"/>
    <property type="project" value="TreeGrafter"/>
</dbReference>
<dbReference type="AlphaFoldDB" id="A0AAD7YPE3"/>
<dbReference type="PANTHER" id="PTHR11351">
    <property type="entry name" value="ACYL-COA DESATURASE"/>
    <property type="match status" value="1"/>
</dbReference>
<comment type="caution">
    <text evidence="15">The sequence shown here is derived from an EMBL/GenBank/DDBJ whole genome shotgun (WGS) entry which is preliminary data.</text>
</comment>
<evidence type="ECO:0000256" key="9">
    <source>
        <dbReference type="ARBA" id="ARBA00023004"/>
    </source>
</evidence>
<gene>
    <name evidence="15" type="ORF">PYW07_002340</name>
</gene>
<dbReference type="InterPro" id="IPR015876">
    <property type="entry name" value="Acyl-CoA_DS"/>
</dbReference>
<evidence type="ECO:0000256" key="8">
    <source>
        <dbReference type="ARBA" id="ARBA00023002"/>
    </source>
</evidence>